<dbReference type="GO" id="GO:0004359">
    <property type="term" value="F:glutaminase activity"/>
    <property type="evidence" value="ECO:0007669"/>
    <property type="project" value="UniProtKB-EC"/>
</dbReference>
<keyword evidence="3 4" id="KW-0456">Lyase</keyword>
<accession>A0ABW5RGP6</accession>
<evidence type="ECO:0000256" key="3">
    <source>
        <dbReference type="HAMAP-Rule" id="MF_01615"/>
    </source>
</evidence>
<dbReference type="InterPro" id="IPR002161">
    <property type="entry name" value="PdxT/SNO"/>
</dbReference>
<dbReference type="CDD" id="cd01749">
    <property type="entry name" value="GATase1_PB"/>
    <property type="match status" value="1"/>
</dbReference>
<keyword evidence="5" id="KW-1185">Reference proteome</keyword>
<dbReference type="EC" id="4.3.3.6" evidence="3"/>
<dbReference type="GO" id="GO:0036381">
    <property type="term" value="F:pyridoxal 5'-phosphate synthase (glutamine hydrolysing) activity"/>
    <property type="evidence" value="ECO:0007669"/>
    <property type="project" value="UniProtKB-EC"/>
</dbReference>
<comment type="catalytic activity">
    <reaction evidence="3">
        <text>aldehydo-D-ribose 5-phosphate + D-glyceraldehyde 3-phosphate + L-glutamine = pyridoxal 5'-phosphate + L-glutamate + phosphate + 3 H2O + H(+)</text>
        <dbReference type="Rhea" id="RHEA:31507"/>
        <dbReference type="ChEBI" id="CHEBI:15377"/>
        <dbReference type="ChEBI" id="CHEBI:15378"/>
        <dbReference type="ChEBI" id="CHEBI:29985"/>
        <dbReference type="ChEBI" id="CHEBI:43474"/>
        <dbReference type="ChEBI" id="CHEBI:58273"/>
        <dbReference type="ChEBI" id="CHEBI:58359"/>
        <dbReference type="ChEBI" id="CHEBI:59776"/>
        <dbReference type="ChEBI" id="CHEBI:597326"/>
        <dbReference type="EC" id="4.3.3.6"/>
    </reaction>
</comment>
<feature type="binding site" evidence="3">
    <location>
        <position position="112"/>
    </location>
    <ligand>
        <name>L-glutamine</name>
        <dbReference type="ChEBI" id="CHEBI:58359"/>
    </ligand>
</feature>
<dbReference type="PANTHER" id="PTHR31559:SF0">
    <property type="entry name" value="PYRIDOXAL 5'-PHOSPHATE SYNTHASE SUBUNIT SNO1-RELATED"/>
    <property type="match status" value="1"/>
</dbReference>
<dbReference type="EMBL" id="JBHUNF010000001">
    <property type="protein sequence ID" value="MFD2673821.1"/>
    <property type="molecule type" value="Genomic_DNA"/>
</dbReference>
<dbReference type="Proteomes" id="UP001597453">
    <property type="component" value="Unassembled WGS sequence"/>
</dbReference>
<evidence type="ECO:0000313" key="4">
    <source>
        <dbReference type="EMBL" id="MFD2673821.1"/>
    </source>
</evidence>
<feature type="active site" description="Charge relay system" evidence="3">
    <location>
        <position position="179"/>
    </location>
</feature>
<keyword evidence="1 3" id="KW-0663">Pyridoxal phosphate</keyword>
<dbReference type="HAMAP" id="MF_01615">
    <property type="entry name" value="PdxT"/>
    <property type="match status" value="1"/>
</dbReference>
<dbReference type="InterPro" id="IPR029062">
    <property type="entry name" value="Class_I_gatase-like"/>
</dbReference>
<dbReference type="SUPFAM" id="SSF52317">
    <property type="entry name" value="Class I glutamine amidotransferase-like"/>
    <property type="match status" value="1"/>
</dbReference>
<evidence type="ECO:0000256" key="1">
    <source>
        <dbReference type="ARBA" id="ARBA00022898"/>
    </source>
</evidence>
<feature type="active site" description="Nucleophile" evidence="3">
    <location>
        <position position="83"/>
    </location>
</feature>
<comment type="function">
    <text evidence="3">Catalyzes the hydrolysis of glutamine to glutamate and ammonia as part of the biosynthesis of pyridoxal 5'-phosphate. The resulting ammonia molecule is channeled to the active site of PdxS.</text>
</comment>
<dbReference type="PROSITE" id="PS51130">
    <property type="entry name" value="PDXT_SNO_2"/>
    <property type="match status" value="1"/>
</dbReference>
<sequence>MVQSPKTIGVLALQGGVREHVNMLAALGREARLVRDPADLAAVDGCIIPGGESSVMDKLCRMFELQQPLRDRIQSGMPVFGTCAGLIMLADRIVDGMAGQETLGGLDVTVRRNAFGSQVDSFEADLDVPELGPEPSHAVFIRAPIIESVGPKARTLADVNGRTVAAMQGNLLGISFHPEVTSDTRWHELFCRIVDGITP</sequence>
<keyword evidence="3 4" id="KW-0378">Hydrolase</keyword>
<comment type="pathway">
    <text evidence="3">Cofactor biosynthesis; pyridoxal 5'-phosphate biosynthesis.</text>
</comment>
<name>A0ABW5RGP6_9MICO</name>
<comment type="caution">
    <text evidence="4">The sequence shown here is derived from an EMBL/GenBank/DDBJ whole genome shotgun (WGS) entry which is preliminary data.</text>
</comment>
<organism evidence="4 5">
    <name type="scientific">Gulosibacter bifidus</name>
    <dbReference type="NCBI Taxonomy" id="272239"/>
    <lineage>
        <taxon>Bacteria</taxon>
        <taxon>Bacillati</taxon>
        <taxon>Actinomycetota</taxon>
        <taxon>Actinomycetes</taxon>
        <taxon>Micrococcales</taxon>
        <taxon>Microbacteriaceae</taxon>
        <taxon>Gulosibacter</taxon>
    </lineage>
</organism>
<keyword evidence="2 3" id="KW-0315">Glutamine amidotransferase</keyword>
<dbReference type="PANTHER" id="PTHR31559">
    <property type="entry name" value="PYRIDOXAL 5'-PHOSPHATE SYNTHASE SUBUNIT SNO"/>
    <property type="match status" value="1"/>
</dbReference>
<dbReference type="Pfam" id="PF01174">
    <property type="entry name" value="SNO"/>
    <property type="match status" value="1"/>
</dbReference>
<evidence type="ECO:0000256" key="2">
    <source>
        <dbReference type="ARBA" id="ARBA00022962"/>
    </source>
</evidence>
<protein>
    <recommendedName>
        <fullName evidence="3">Pyridoxal 5'-phosphate synthase subunit PdxT</fullName>
        <ecNumber evidence="3">4.3.3.6</ecNumber>
    </recommendedName>
    <alternativeName>
        <fullName evidence="3">Pdx2</fullName>
    </alternativeName>
    <alternativeName>
        <fullName evidence="3">Pyridoxal 5'-phosphate synthase glutaminase subunit</fullName>
        <ecNumber evidence="3">3.5.1.2</ecNumber>
    </alternativeName>
</protein>
<comment type="similarity">
    <text evidence="3">Belongs to the glutaminase PdxT/SNO family.</text>
</comment>
<dbReference type="Gene3D" id="3.40.50.880">
    <property type="match status" value="1"/>
</dbReference>
<dbReference type="NCBIfam" id="TIGR03800">
    <property type="entry name" value="PLP_synth_Pdx2"/>
    <property type="match status" value="1"/>
</dbReference>
<evidence type="ECO:0000313" key="5">
    <source>
        <dbReference type="Proteomes" id="UP001597453"/>
    </source>
</evidence>
<feature type="binding site" evidence="3">
    <location>
        <begin position="51"/>
        <end position="53"/>
    </location>
    <ligand>
        <name>L-glutamine</name>
        <dbReference type="ChEBI" id="CHEBI:58359"/>
    </ligand>
</feature>
<dbReference type="PROSITE" id="PS51273">
    <property type="entry name" value="GATASE_TYPE_1"/>
    <property type="match status" value="1"/>
</dbReference>
<dbReference type="EC" id="3.5.1.2" evidence="3"/>
<reference evidence="5" key="1">
    <citation type="journal article" date="2019" name="Int. J. Syst. Evol. Microbiol.">
        <title>The Global Catalogue of Microorganisms (GCM) 10K type strain sequencing project: providing services to taxonomists for standard genome sequencing and annotation.</title>
        <authorList>
            <consortium name="The Broad Institute Genomics Platform"/>
            <consortium name="The Broad Institute Genome Sequencing Center for Infectious Disease"/>
            <person name="Wu L."/>
            <person name="Ma J."/>
        </authorList>
    </citation>
    <scope>NUCLEOTIDE SEQUENCE [LARGE SCALE GENOMIC DNA]</scope>
    <source>
        <strain evidence="5">TISTR 1511</strain>
    </source>
</reference>
<proteinExistence type="inferred from homology"/>
<dbReference type="PIRSF" id="PIRSF005639">
    <property type="entry name" value="Glut_amidoT_SNO"/>
    <property type="match status" value="1"/>
</dbReference>
<gene>
    <name evidence="3 4" type="primary">pdxT</name>
    <name evidence="4" type="ORF">ACFSUQ_00670</name>
</gene>
<feature type="active site" description="Charge relay system" evidence="3">
    <location>
        <position position="177"/>
    </location>
</feature>
<comment type="catalytic activity">
    <reaction evidence="3">
        <text>L-glutamine + H2O = L-glutamate + NH4(+)</text>
        <dbReference type="Rhea" id="RHEA:15889"/>
        <dbReference type="ChEBI" id="CHEBI:15377"/>
        <dbReference type="ChEBI" id="CHEBI:28938"/>
        <dbReference type="ChEBI" id="CHEBI:29985"/>
        <dbReference type="ChEBI" id="CHEBI:58359"/>
        <dbReference type="EC" id="3.5.1.2"/>
    </reaction>
</comment>
<comment type="subunit">
    <text evidence="3">In the presence of PdxS, forms a dodecamer of heterodimers. Only shows activity in the heterodimer.</text>
</comment>
<feature type="binding site" evidence="3">
    <location>
        <begin position="141"/>
        <end position="142"/>
    </location>
    <ligand>
        <name>L-glutamine</name>
        <dbReference type="ChEBI" id="CHEBI:58359"/>
    </ligand>
</feature>